<proteinExistence type="inferred from homology"/>
<dbReference type="InterPro" id="IPR008258">
    <property type="entry name" value="Transglycosylase_SLT_dom_1"/>
</dbReference>
<accession>A0AAJ0X8Z5</accession>
<dbReference type="GO" id="GO:0000270">
    <property type="term" value="P:peptidoglycan metabolic process"/>
    <property type="evidence" value="ECO:0007669"/>
    <property type="project" value="InterPro"/>
</dbReference>
<dbReference type="CDD" id="cd16894">
    <property type="entry name" value="MltD-like"/>
    <property type="match status" value="1"/>
</dbReference>
<dbReference type="InterPro" id="IPR023346">
    <property type="entry name" value="Lysozyme-like_dom_sf"/>
</dbReference>
<dbReference type="AlphaFoldDB" id="A0AAJ0X8Z5"/>
<dbReference type="Pfam" id="PF01464">
    <property type="entry name" value="SLT"/>
    <property type="match status" value="1"/>
</dbReference>
<dbReference type="Gene3D" id="1.10.530.10">
    <property type="match status" value="1"/>
</dbReference>
<feature type="compositionally biased region" description="Polar residues" evidence="2">
    <location>
        <begin position="17"/>
        <end position="35"/>
    </location>
</feature>
<dbReference type="Proteomes" id="UP001296776">
    <property type="component" value="Unassembled WGS sequence"/>
</dbReference>
<evidence type="ECO:0000313" key="4">
    <source>
        <dbReference type="EMBL" id="MBK1703698.1"/>
    </source>
</evidence>
<keyword evidence="5" id="KW-1185">Reference proteome</keyword>
<name>A0AAJ0X8Z5_9GAMM</name>
<dbReference type="PANTHER" id="PTHR37423:SF2">
    <property type="entry name" value="MEMBRANE-BOUND LYTIC MUREIN TRANSGLYCOSYLASE C"/>
    <property type="match status" value="1"/>
</dbReference>
<dbReference type="PANTHER" id="PTHR37423">
    <property type="entry name" value="SOLUBLE LYTIC MUREIN TRANSGLYCOSYLASE-RELATED"/>
    <property type="match status" value="1"/>
</dbReference>
<dbReference type="GO" id="GO:0016020">
    <property type="term" value="C:membrane"/>
    <property type="evidence" value="ECO:0007669"/>
    <property type="project" value="InterPro"/>
</dbReference>
<sequence length="445" mass="48399">MILPVAGPHAALRLNPDNLTSTPSAPARAPNSTTRVQRLASMRDFPYILSVKRVKTRTKRLFCETSRCDLIMPIARQSLLLAYPLIGLVASLSGCATSSDPQITASNQPFSVSAREYGYVRPAVDIRVIGREHGQTQRVYFAGSGSRYGSTAGARSGGDLWDRVRDGARLGVRSHPRVDRALSALKRDSDYLTDLTRRARPYLHLIVEELERHGLPTELALLPEVESRYNPRAVSPKSATGMWQFMPYTGTQMGLKQNSWYDGRNDILASTRGAIAYLRELHRELDGDWALALAGYNAGPARVRAAQRANRAAGKPIDFWSLDLPSETEHYVPKLLAIARLVREHTAHGLDMPPIADQPRLEVVEASGQIDLAEAAKACGVPFAQLRELNPGLKRGKTLPSGPHRVLVPAGTGDPLRTALAKAGKLGGSGLAATEQRTRTLSGGS</sequence>
<evidence type="ECO:0000256" key="2">
    <source>
        <dbReference type="SAM" id="MobiDB-lite"/>
    </source>
</evidence>
<reference evidence="4" key="1">
    <citation type="submission" date="2017-08" db="EMBL/GenBank/DDBJ databases">
        <authorList>
            <person name="Imhoff J.F."/>
            <person name="Rahn T."/>
            <person name="Kuenzel S."/>
            <person name="Neulinger S.C."/>
        </authorList>
    </citation>
    <scope>NUCLEOTIDE SEQUENCE</scope>
    <source>
        <strain evidence="4">DSM 11080</strain>
    </source>
</reference>
<evidence type="ECO:0000259" key="3">
    <source>
        <dbReference type="Pfam" id="PF01464"/>
    </source>
</evidence>
<reference evidence="4" key="2">
    <citation type="journal article" date="2020" name="Microorganisms">
        <title>Osmotic Adaptation and Compatible Solute Biosynthesis of Phototrophic Bacteria as Revealed from Genome Analyses.</title>
        <authorList>
            <person name="Imhoff J.F."/>
            <person name="Rahn T."/>
            <person name="Kunzel S."/>
            <person name="Keller A."/>
            <person name="Neulinger S.C."/>
        </authorList>
    </citation>
    <scope>NUCLEOTIDE SEQUENCE</scope>
    <source>
        <strain evidence="4">DSM 11080</strain>
    </source>
</reference>
<gene>
    <name evidence="4" type="ORF">CKO40_03825</name>
</gene>
<dbReference type="EMBL" id="NRSJ01000004">
    <property type="protein sequence ID" value="MBK1703698.1"/>
    <property type="molecule type" value="Genomic_DNA"/>
</dbReference>
<dbReference type="GO" id="GO:0008933">
    <property type="term" value="F:peptidoglycan lytic transglycosylase activity"/>
    <property type="evidence" value="ECO:0007669"/>
    <property type="project" value="InterPro"/>
</dbReference>
<dbReference type="InterPro" id="IPR000189">
    <property type="entry name" value="Transglyc_AS"/>
</dbReference>
<comment type="similarity">
    <text evidence="1">Belongs to the transglycosylase Slt family.</text>
</comment>
<dbReference type="SUPFAM" id="SSF53955">
    <property type="entry name" value="Lysozyme-like"/>
    <property type="match status" value="1"/>
</dbReference>
<comment type="caution">
    <text evidence="4">The sequence shown here is derived from an EMBL/GenBank/DDBJ whole genome shotgun (WGS) entry which is preliminary data.</text>
</comment>
<organism evidence="4 5">
    <name type="scientific">Halochromatium glycolicum</name>
    <dbReference type="NCBI Taxonomy" id="85075"/>
    <lineage>
        <taxon>Bacteria</taxon>
        <taxon>Pseudomonadati</taxon>
        <taxon>Pseudomonadota</taxon>
        <taxon>Gammaproteobacteria</taxon>
        <taxon>Chromatiales</taxon>
        <taxon>Chromatiaceae</taxon>
        <taxon>Halochromatium</taxon>
    </lineage>
</organism>
<evidence type="ECO:0000256" key="1">
    <source>
        <dbReference type="ARBA" id="ARBA00007734"/>
    </source>
</evidence>
<feature type="region of interest" description="Disordered" evidence="2">
    <location>
        <begin position="14"/>
        <end position="35"/>
    </location>
</feature>
<evidence type="ECO:0000313" key="5">
    <source>
        <dbReference type="Proteomes" id="UP001296776"/>
    </source>
</evidence>
<protein>
    <recommendedName>
        <fullName evidence="3">Transglycosylase SLT domain-containing protein</fullName>
    </recommendedName>
</protein>
<dbReference type="PROSITE" id="PS00922">
    <property type="entry name" value="TRANSGLYCOSYLASE"/>
    <property type="match status" value="1"/>
</dbReference>
<feature type="domain" description="Transglycosylase SLT" evidence="3">
    <location>
        <begin position="211"/>
        <end position="315"/>
    </location>
</feature>